<name>A0A5E8CLE7_9ZZZZ</name>
<sequence>MTQLNSILSKRVSFMFNAGADYFDVHELSTSISYEDIINLWCDYEKKKFLEFLINEEDTIYDETKIDHKNIVELCKRDFRFSITLEDLFNFHYNYRHEDMLLFYIKNSDAALLKLKSYYPYIELENDLEDQIINYGTKDIDIQKNDSPELDFSSPYWSILIRDKKLIEGLSNFISDYPENTLCILGY</sequence>
<reference evidence="1" key="1">
    <citation type="submission" date="2019-09" db="EMBL/GenBank/DDBJ databases">
        <authorList>
            <person name="Needham M D."/>
        </authorList>
    </citation>
    <scope>NUCLEOTIDE SEQUENCE</scope>
</reference>
<accession>A0A5E8CLE7</accession>
<dbReference type="AlphaFoldDB" id="A0A5E8CLE7"/>
<gene>
    <name evidence="1" type="ORF">CPAV1605_307</name>
</gene>
<protein>
    <submittedName>
        <fullName evidence="1">Uncharacterized protein</fullName>
    </submittedName>
</protein>
<evidence type="ECO:0000313" key="1">
    <source>
        <dbReference type="EMBL" id="VVU94582.1"/>
    </source>
</evidence>
<dbReference type="EMBL" id="CABVLZ010000001">
    <property type="protein sequence ID" value="VVU94582.1"/>
    <property type="molecule type" value="Genomic_DNA"/>
</dbReference>
<organism evidence="1">
    <name type="scientific">seawater metagenome</name>
    <dbReference type="NCBI Taxonomy" id="1561972"/>
    <lineage>
        <taxon>unclassified sequences</taxon>
        <taxon>metagenomes</taxon>
        <taxon>ecological metagenomes</taxon>
    </lineage>
</organism>
<proteinExistence type="predicted"/>